<gene>
    <name evidence="2" type="ORF">C451_08770</name>
</gene>
<sequence length="110" mass="12099">MKGPIQTTDDKTLEAAEGSAKKKLQEKIVNSGEGTIESFCAPLLIPGDFITTIPECSDMVPNANLTPITVQVNHVRHHKKHDDEARTYAGVSPVAKKNEMRIVESEMKKI</sequence>
<dbReference type="EMBL" id="AOMF01000148">
    <property type="protein sequence ID" value="EMA53859.1"/>
    <property type="molecule type" value="Genomic_DNA"/>
</dbReference>
<evidence type="ECO:0000313" key="2">
    <source>
        <dbReference type="EMBL" id="EMA53859.1"/>
    </source>
</evidence>
<reference evidence="2 3" key="1">
    <citation type="journal article" date="2014" name="PLoS Genet.">
        <title>Phylogenetically driven sequencing of extremely halophilic archaea reveals strategies for static and dynamic osmo-response.</title>
        <authorList>
            <person name="Becker E.A."/>
            <person name="Seitzer P.M."/>
            <person name="Tritt A."/>
            <person name="Larsen D."/>
            <person name="Krusor M."/>
            <person name="Yao A.I."/>
            <person name="Wu D."/>
            <person name="Madern D."/>
            <person name="Eisen J.A."/>
            <person name="Darling A.E."/>
            <person name="Facciotti M.T."/>
        </authorList>
    </citation>
    <scope>NUCLEOTIDE SEQUENCE [LARGE SCALE GENOMIC DNA]</scope>
    <source>
        <strain evidence="2 3">JCM 13552</strain>
    </source>
</reference>
<accession>M0N9T1</accession>
<keyword evidence="3" id="KW-1185">Reference proteome</keyword>
<organism evidence="2 3">
    <name type="scientific">Halococcus thailandensis JCM 13552</name>
    <dbReference type="NCBI Taxonomy" id="1227457"/>
    <lineage>
        <taxon>Archaea</taxon>
        <taxon>Methanobacteriati</taxon>
        <taxon>Methanobacteriota</taxon>
        <taxon>Stenosarchaea group</taxon>
        <taxon>Halobacteria</taxon>
        <taxon>Halobacteriales</taxon>
        <taxon>Halococcaceae</taxon>
        <taxon>Halococcus</taxon>
    </lineage>
</organism>
<evidence type="ECO:0000313" key="3">
    <source>
        <dbReference type="Proteomes" id="UP000011680"/>
    </source>
</evidence>
<evidence type="ECO:0000256" key="1">
    <source>
        <dbReference type="SAM" id="MobiDB-lite"/>
    </source>
</evidence>
<dbReference type="AlphaFoldDB" id="M0N9T1"/>
<feature type="compositionally biased region" description="Basic and acidic residues" evidence="1">
    <location>
        <begin position="8"/>
        <end position="25"/>
    </location>
</feature>
<dbReference type="PATRIC" id="fig|1227457.3.peg.1621"/>
<protein>
    <submittedName>
        <fullName evidence="2">Uncharacterized protein</fullName>
    </submittedName>
</protein>
<proteinExistence type="predicted"/>
<name>M0N9T1_9EURY</name>
<dbReference type="Proteomes" id="UP000011680">
    <property type="component" value="Unassembled WGS sequence"/>
</dbReference>
<feature type="region of interest" description="Disordered" evidence="1">
    <location>
        <begin position="1"/>
        <end position="25"/>
    </location>
</feature>
<comment type="caution">
    <text evidence="2">The sequence shown here is derived from an EMBL/GenBank/DDBJ whole genome shotgun (WGS) entry which is preliminary data.</text>
</comment>